<protein>
    <submittedName>
        <fullName evidence="1">Uncharacterized protein</fullName>
    </submittedName>
</protein>
<name>A0A9D4M4V8_DREPO</name>
<evidence type="ECO:0000313" key="1">
    <source>
        <dbReference type="EMBL" id="KAH3869845.1"/>
    </source>
</evidence>
<proteinExistence type="predicted"/>
<evidence type="ECO:0000313" key="2">
    <source>
        <dbReference type="Proteomes" id="UP000828390"/>
    </source>
</evidence>
<reference evidence="1" key="1">
    <citation type="journal article" date="2019" name="bioRxiv">
        <title>The Genome of the Zebra Mussel, Dreissena polymorpha: A Resource for Invasive Species Research.</title>
        <authorList>
            <person name="McCartney M.A."/>
            <person name="Auch B."/>
            <person name="Kono T."/>
            <person name="Mallez S."/>
            <person name="Zhang Y."/>
            <person name="Obille A."/>
            <person name="Becker A."/>
            <person name="Abrahante J.E."/>
            <person name="Garbe J."/>
            <person name="Badalamenti J.P."/>
            <person name="Herman A."/>
            <person name="Mangelson H."/>
            <person name="Liachko I."/>
            <person name="Sullivan S."/>
            <person name="Sone E.D."/>
            <person name="Koren S."/>
            <person name="Silverstein K.A.T."/>
            <person name="Beckman K.B."/>
            <person name="Gohl D.M."/>
        </authorList>
    </citation>
    <scope>NUCLEOTIDE SEQUENCE</scope>
    <source>
        <strain evidence="1">Duluth1</strain>
        <tissue evidence="1">Whole animal</tissue>
    </source>
</reference>
<keyword evidence="2" id="KW-1185">Reference proteome</keyword>
<gene>
    <name evidence="1" type="ORF">DPMN_033016</name>
</gene>
<dbReference type="AlphaFoldDB" id="A0A9D4M4V8"/>
<organism evidence="1 2">
    <name type="scientific">Dreissena polymorpha</name>
    <name type="common">Zebra mussel</name>
    <name type="synonym">Mytilus polymorpha</name>
    <dbReference type="NCBI Taxonomy" id="45954"/>
    <lineage>
        <taxon>Eukaryota</taxon>
        <taxon>Metazoa</taxon>
        <taxon>Spiralia</taxon>
        <taxon>Lophotrochozoa</taxon>
        <taxon>Mollusca</taxon>
        <taxon>Bivalvia</taxon>
        <taxon>Autobranchia</taxon>
        <taxon>Heteroconchia</taxon>
        <taxon>Euheterodonta</taxon>
        <taxon>Imparidentia</taxon>
        <taxon>Neoheterodontei</taxon>
        <taxon>Myida</taxon>
        <taxon>Dreissenoidea</taxon>
        <taxon>Dreissenidae</taxon>
        <taxon>Dreissena</taxon>
    </lineage>
</organism>
<sequence length="64" mass="7511">MVIVRRWIVLSLHRLRRVGYGNCRERLCQTSENRHPSTRTSFPADFADSQNLEESLSGMVFVRM</sequence>
<accession>A0A9D4M4V8</accession>
<reference evidence="1" key="2">
    <citation type="submission" date="2020-11" db="EMBL/GenBank/DDBJ databases">
        <authorList>
            <person name="McCartney M.A."/>
            <person name="Auch B."/>
            <person name="Kono T."/>
            <person name="Mallez S."/>
            <person name="Becker A."/>
            <person name="Gohl D.M."/>
            <person name="Silverstein K.A.T."/>
            <person name="Koren S."/>
            <person name="Bechman K.B."/>
            <person name="Herman A."/>
            <person name="Abrahante J.E."/>
            <person name="Garbe J."/>
        </authorList>
    </citation>
    <scope>NUCLEOTIDE SEQUENCE</scope>
    <source>
        <strain evidence="1">Duluth1</strain>
        <tissue evidence="1">Whole animal</tissue>
    </source>
</reference>
<comment type="caution">
    <text evidence="1">The sequence shown here is derived from an EMBL/GenBank/DDBJ whole genome shotgun (WGS) entry which is preliminary data.</text>
</comment>
<dbReference type="Proteomes" id="UP000828390">
    <property type="component" value="Unassembled WGS sequence"/>
</dbReference>
<dbReference type="EMBL" id="JAIWYP010000002">
    <property type="protein sequence ID" value="KAH3869845.1"/>
    <property type="molecule type" value="Genomic_DNA"/>
</dbReference>